<protein>
    <submittedName>
        <fullName evidence="1">Uncharacterized protein</fullName>
    </submittedName>
</protein>
<dbReference type="EMBL" id="CM002869">
    <property type="protein sequence ID" value="KFK45079.1"/>
    <property type="molecule type" value="Genomic_DNA"/>
</dbReference>
<keyword evidence="2" id="KW-1185">Reference proteome</keyword>
<sequence length="40" mass="4914">MRLVMCLFLMSREFKFYISIRNNMVLVLIILRLHIKMDIV</sequence>
<dbReference type="Gramene" id="KFK45079">
    <property type="protein sequence ID" value="KFK45079"/>
    <property type="gene ID" value="AALP_AA1G340900"/>
</dbReference>
<evidence type="ECO:0000313" key="1">
    <source>
        <dbReference type="EMBL" id="KFK45079.1"/>
    </source>
</evidence>
<proteinExistence type="predicted"/>
<evidence type="ECO:0000313" key="2">
    <source>
        <dbReference type="Proteomes" id="UP000029120"/>
    </source>
</evidence>
<gene>
    <name evidence="1" type="ordered locus">AALP_Aa1g340900</name>
</gene>
<name>A0A087HSH7_ARAAL</name>
<reference evidence="2" key="1">
    <citation type="journal article" date="2015" name="Nat. Plants">
        <title>Genome expansion of Arabis alpina linked with retrotransposition and reduced symmetric DNA methylation.</title>
        <authorList>
            <person name="Willing E.M."/>
            <person name="Rawat V."/>
            <person name="Mandakova T."/>
            <person name="Maumus F."/>
            <person name="James G.V."/>
            <person name="Nordstroem K.J."/>
            <person name="Becker C."/>
            <person name="Warthmann N."/>
            <person name="Chica C."/>
            <person name="Szarzynska B."/>
            <person name="Zytnicki M."/>
            <person name="Albani M.C."/>
            <person name="Kiefer C."/>
            <person name="Bergonzi S."/>
            <person name="Castaings L."/>
            <person name="Mateos J.L."/>
            <person name="Berns M.C."/>
            <person name="Bujdoso N."/>
            <person name="Piofczyk T."/>
            <person name="de Lorenzo L."/>
            <person name="Barrero-Sicilia C."/>
            <person name="Mateos I."/>
            <person name="Piednoel M."/>
            <person name="Hagmann J."/>
            <person name="Chen-Min-Tao R."/>
            <person name="Iglesias-Fernandez R."/>
            <person name="Schuster S.C."/>
            <person name="Alonso-Blanco C."/>
            <person name="Roudier F."/>
            <person name="Carbonero P."/>
            <person name="Paz-Ares J."/>
            <person name="Davis S.J."/>
            <person name="Pecinka A."/>
            <person name="Quesneville H."/>
            <person name="Colot V."/>
            <person name="Lysak M.A."/>
            <person name="Weigel D."/>
            <person name="Coupland G."/>
            <person name="Schneeberger K."/>
        </authorList>
    </citation>
    <scope>NUCLEOTIDE SEQUENCE [LARGE SCALE GENOMIC DNA]</scope>
    <source>
        <strain evidence="2">cv. Pajares</strain>
    </source>
</reference>
<accession>A0A087HSH7</accession>
<dbReference type="AlphaFoldDB" id="A0A087HSH7"/>
<dbReference type="Proteomes" id="UP000029120">
    <property type="component" value="Chromosome 1"/>
</dbReference>
<organism evidence="1 2">
    <name type="scientific">Arabis alpina</name>
    <name type="common">Alpine rock-cress</name>
    <dbReference type="NCBI Taxonomy" id="50452"/>
    <lineage>
        <taxon>Eukaryota</taxon>
        <taxon>Viridiplantae</taxon>
        <taxon>Streptophyta</taxon>
        <taxon>Embryophyta</taxon>
        <taxon>Tracheophyta</taxon>
        <taxon>Spermatophyta</taxon>
        <taxon>Magnoliopsida</taxon>
        <taxon>eudicotyledons</taxon>
        <taxon>Gunneridae</taxon>
        <taxon>Pentapetalae</taxon>
        <taxon>rosids</taxon>
        <taxon>malvids</taxon>
        <taxon>Brassicales</taxon>
        <taxon>Brassicaceae</taxon>
        <taxon>Arabideae</taxon>
        <taxon>Arabis</taxon>
    </lineage>
</organism>